<evidence type="ECO:0000259" key="1">
    <source>
        <dbReference type="Pfam" id="PF18753"/>
    </source>
</evidence>
<sequence>MTSVYLYAVSYDLGFAPNPFGGICSLACCKPAIRAGAKDGDWIVGLTGTKLRPALRCVFAMQVTRSITFDEYWADAEFETRKSRRNGSAKKQVGDNIYHRDQPAAPWVQEDSVHSLEDGSQCPLNTAHDTRVNRVLLSERFIYFGAAAPAVPADILANLNYARNPRDMRKYALAEAESLIDWLKPQVDAHDNIPLDDPINFDSSSKRFSATRQRMV</sequence>
<feature type="domain" description="Nucleotide modification associated" evidence="1">
    <location>
        <begin position="1"/>
        <end position="203"/>
    </location>
</feature>
<reference evidence="2 3" key="1">
    <citation type="journal article" date="2014" name="Genome Announc.">
        <title>Genome Sequence of a Promising Hydrogen-Producing Facultative Anaerobic Bacterium, Brevundimonas naejangsanensis Strain B1.</title>
        <authorList>
            <person name="Su H."/>
            <person name="Zhang T."/>
            <person name="Bao M."/>
            <person name="Jiang Y."/>
            <person name="Wang Y."/>
            <person name="Tan T."/>
        </authorList>
    </citation>
    <scope>NUCLEOTIDE SEQUENCE [LARGE SCALE GENOMIC DNA]</scope>
    <source>
        <strain evidence="2 3">B1</strain>
    </source>
</reference>
<keyword evidence="3" id="KW-1185">Reference proteome</keyword>
<dbReference type="KEGG" id="bne:DA69_05675"/>
<evidence type="ECO:0000313" key="2">
    <source>
        <dbReference type="EMBL" id="ANF55890.1"/>
    </source>
</evidence>
<protein>
    <recommendedName>
        <fullName evidence="1">Nucleotide modification associated domain-containing protein</fullName>
    </recommendedName>
</protein>
<dbReference type="OrthoDB" id="2080678at2"/>
<name>A0A172Y9K4_9CAUL</name>
<dbReference type="InterPro" id="IPR041180">
    <property type="entry name" value="Nmad2"/>
</dbReference>
<dbReference type="RefSeq" id="WP_025977030.1">
    <property type="nucleotide sequence ID" value="NZ_CP015614.1"/>
</dbReference>
<dbReference type="AlphaFoldDB" id="A0A172Y9K4"/>
<organism evidence="2 3">
    <name type="scientific">Brevundimonas naejangsanensis</name>
    <dbReference type="NCBI Taxonomy" id="588932"/>
    <lineage>
        <taxon>Bacteria</taxon>
        <taxon>Pseudomonadati</taxon>
        <taxon>Pseudomonadota</taxon>
        <taxon>Alphaproteobacteria</taxon>
        <taxon>Caulobacterales</taxon>
        <taxon>Caulobacteraceae</taxon>
        <taxon>Brevundimonas</taxon>
    </lineage>
</organism>
<dbReference type="EMBL" id="CP015614">
    <property type="protein sequence ID" value="ANF55890.1"/>
    <property type="molecule type" value="Genomic_DNA"/>
</dbReference>
<evidence type="ECO:0000313" key="3">
    <source>
        <dbReference type="Proteomes" id="UP000077603"/>
    </source>
</evidence>
<gene>
    <name evidence="2" type="ORF">DA69_05675</name>
</gene>
<proteinExistence type="predicted"/>
<accession>A0A172Y9K4</accession>
<dbReference type="Proteomes" id="UP000077603">
    <property type="component" value="Chromosome"/>
</dbReference>
<dbReference type="Pfam" id="PF18753">
    <property type="entry name" value="Nmad2"/>
    <property type="match status" value="1"/>
</dbReference>